<dbReference type="PANTHER" id="PTHR13195:SF0">
    <property type="entry name" value="PSEUDOURIDYLATE SYNTHASE TRUB2, MITOCHONDRIAL"/>
    <property type="match status" value="1"/>
</dbReference>
<dbReference type="GO" id="GO:0006396">
    <property type="term" value="P:RNA processing"/>
    <property type="evidence" value="ECO:0007669"/>
    <property type="project" value="InterPro"/>
</dbReference>
<dbReference type="Gene3D" id="3.30.2350.10">
    <property type="entry name" value="Pseudouridine synthase"/>
    <property type="match status" value="1"/>
</dbReference>
<dbReference type="GO" id="GO:0003723">
    <property type="term" value="F:RNA binding"/>
    <property type="evidence" value="ECO:0007669"/>
    <property type="project" value="InterPro"/>
</dbReference>
<dbReference type="Pfam" id="PF01509">
    <property type="entry name" value="TruB_N"/>
    <property type="match status" value="1"/>
</dbReference>
<gene>
    <name evidence="3" type="primary">trub2_1</name>
</gene>
<evidence type="ECO:0000259" key="2">
    <source>
        <dbReference type="Pfam" id="PF01509"/>
    </source>
</evidence>
<dbReference type="InterPro" id="IPR039048">
    <property type="entry name" value="Trub2"/>
</dbReference>
<dbReference type="SUPFAM" id="SSF55120">
    <property type="entry name" value="Pseudouridine synthase"/>
    <property type="match status" value="1"/>
</dbReference>
<evidence type="ECO:0000256" key="1">
    <source>
        <dbReference type="ARBA" id="ARBA00008999"/>
    </source>
</evidence>
<dbReference type="EMBL" id="GFXV01003425">
    <property type="protein sequence ID" value="MBW15230.1"/>
    <property type="molecule type" value="Transcribed_RNA"/>
</dbReference>
<accession>A0A2H8TML9</accession>
<reference evidence="3" key="1">
    <citation type="submission" date="2017-10" db="EMBL/GenBank/DDBJ databases">
        <title>Transcriptome Assembly of Sugarcane Aphid Adults.</title>
        <authorList>
            <person name="Scully E.D."/>
            <person name="Palmer N.A."/>
            <person name="Geib S.M."/>
            <person name="Sarath G."/>
            <person name="Sattler S.E."/>
        </authorList>
    </citation>
    <scope>NUCLEOTIDE SEQUENCE</scope>
    <source>
        <tissue evidence="3">Whole body</tissue>
    </source>
</reference>
<feature type="domain" description="Pseudouridine synthase II N-terminal" evidence="2">
    <location>
        <begin position="97"/>
        <end position="227"/>
    </location>
</feature>
<dbReference type="OrthoDB" id="9995526at2759"/>
<dbReference type="InterPro" id="IPR002501">
    <property type="entry name" value="PsdUridine_synth_N"/>
</dbReference>
<dbReference type="PANTHER" id="PTHR13195">
    <property type="entry name" value="PSEUDOURIDINE SYNTHASE-RELATED"/>
    <property type="match status" value="1"/>
</dbReference>
<protein>
    <submittedName>
        <fullName evidence="3">Putative tRNA pseudouridine synthase 2</fullName>
    </submittedName>
</protein>
<proteinExistence type="inferred from homology"/>
<name>A0A2H8TML9_9HEMI</name>
<dbReference type="GO" id="GO:0001522">
    <property type="term" value="P:pseudouridine synthesis"/>
    <property type="evidence" value="ECO:0007669"/>
    <property type="project" value="InterPro"/>
</dbReference>
<dbReference type="AlphaFoldDB" id="A0A2H8TML9"/>
<evidence type="ECO:0000313" key="3">
    <source>
        <dbReference type="EMBL" id="MBW15230.1"/>
    </source>
</evidence>
<dbReference type="GO" id="GO:0009982">
    <property type="term" value="F:pseudouridine synthase activity"/>
    <property type="evidence" value="ECO:0007669"/>
    <property type="project" value="InterPro"/>
</dbReference>
<sequence>MNNLSNSEKAFKLLNGIVCLYKPAGVHLSGCRHSLLLKLTQELNLCGVRSPENRVVISGDTTKELNVKLEPSYADNVLVVGPRYQTQDIKCIWTTHLGKRVSGVCVVGLNKGTKMVRNLQNNYPLRTYHLHGQLGIMTKNMHIDGQVIEKGRFDFVKRENVDKLMSTIQASNQKKMFELANVDTQTQTAYDLATKGLIRPASSKIPLIYGIKCISLDLPNFIIEVNVINEYESYLLSLVHEIGLKLRCSATCTAIRCIRYSSFTIQQALLMKHWNLQFVLENIRECNASYQKMSKLPSFITEQSYFESNQKMTGIQ</sequence>
<comment type="similarity">
    <text evidence="1">Belongs to the pseudouridine synthase TruB family.</text>
</comment>
<dbReference type="InterPro" id="IPR020103">
    <property type="entry name" value="PsdUridine_synth_cat_dom_sf"/>
</dbReference>
<organism evidence="3">
    <name type="scientific">Melanaphis sacchari</name>
    <dbReference type="NCBI Taxonomy" id="742174"/>
    <lineage>
        <taxon>Eukaryota</taxon>
        <taxon>Metazoa</taxon>
        <taxon>Ecdysozoa</taxon>
        <taxon>Arthropoda</taxon>
        <taxon>Hexapoda</taxon>
        <taxon>Insecta</taxon>
        <taxon>Pterygota</taxon>
        <taxon>Neoptera</taxon>
        <taxon>Paraneoptera</taxon>
        <taxon>Hemiptera</taxon>
        <taxon>Sternorrhyncha</taxon>
        <taxon>Aphidomorpha</taxon>
        <taxon>Aphidoidea</taxon>
        <taxon>Aphididae</taxon>
        <taxon>Aphidini</taxon>
        <taxon>Melanaphis</taxon>
    </lineage>
</organism>